<dbReference type="KEGG" id="aplc:110975648"/>
<dbReference type="InterPro" id="IPR001506">
    <property type="entry name" value="Peptidase_M12A"/>
</dbReference>
<feature type="disulfide bond" evidence="11">
    <location>
        <begin position="420"/>
        <end position="454"/>
    </location>
</feature>
<keyword evidence="4 13" id="KW-0732">Signal</keyword>
<dbReference type="GO" id="GO:0004222">
    <property type="term" value="F:metalloendopeptidase activity"/>
    <property type="evidence" value="ECO:0007669"/>
    <property type="project" value="UniProtKB-UniRule"/>
</dbReference>
<feature type="binding site" evidence="12">
    <location>
        <position position="186"/>
    </location>
    <ligand>
        <name>Zn(2+)</name>
        <dbReference type="ChEBI" id="CHEBI:29105"/>
        <note>catalytic</note>
    </ligand>
</feature>
<evidence type="ECO:0000256" key="11">
    <source>
        <dbReference type="PROSITE-ProRule" id="PRU01005"/>
    </source>
</evidence>
<dbReference type="GO" id="GO:0006508">
    <property type="term" value="P:proteolysis"/>
    <property type="evidence" value="ECO:0007669"/>
    <property type="project" value="UniProtKB-KW"/>
</dbReference>
<feature type="disulfide bond" evidence="11">
    <location>
        <begin position="488"/>
        <end position="522"/>
    </location>
</feature>
<feature type="domain" description="ShKT" evidence="15">
    <location>
        <begin position="633"/>
        <end position="667"/>
    </location>
</feature>
<feature type="disulfide bond" evidence="11">
    <location>
        <begin position="633"/>
        <end position="667"/>
    </location>
</feature>
<feature type="domain" description="ShKT" evidence="15">
    <location>
        <begin position="818"/>
        <end position="852"/>
    </location>
</feature>
<feature type="domain" description="ShKT" evidence="15">
    <location>
        <begin position="420"/>
        <end position="454"/>
    </location>
</feature>
<feature type="domain" description="ShKT" evidence="15">
    <location>
        <begin position="588"/>
        <end position="622"/>
    </location>
</feature>
<feature type="disulfide bond" evidence="11">
    <location>
        <begin position="536"/>
        <end position="570"/>
    </location>
</feature>
<comment type="function">
    <text evidence="1">Metalloprotease.</text>
</comment>
<dbReference type="OrthoDB" id="291007at2759"/>
<evidence type="ECO:0000259" key="16">
    <source>
        <dbReference type="PROSITE" id="PS51864"/>
    </source>
</evidence>
<evidence type="ECO:0000256" key="12">
    <source>
        <dbReference type="PROSITE-ProRule" id="PRU01211"/>
    </source>
</evidence>
<dbReference type="EC" id="3.4.24.-" evidence="13"/>
<feature type="domain" description="ShKT" evidence="15">
    <location>
        <begin position="740"/>
        <end position="774"/>
    </location>
</feature>
<feature type="domain" description="ShKT" evidence="15">
    <location>
        <begin position="536"/>
        <end position="570"/>
    </location>
</feature>
<dbReference type="InterPro" id="IPR024079">
    <property type="entry name" value="MetalloPept_cat_dom_sf"/>
</dbReference>
<dbReference type="PANTHER" id="PTHR10127">
    <property type="entry name" value="DISCOIDIN, CUB, EGF, LAMININ , AND ZINC METALLOPROTEASE DOMAIN CONTAINING"/>
    <property type="match status" value="1"/>
</dbReference>
<dbReference type="Proteomes" id="UP000694845">
    <property type="component" value="Unplaced"/>
</dbReference>
<reference evidence="18 19" key="1">
    <citation type="submission" date="2025-04" db="UniProtKB">
        <authorList>
            <consortium name="RefSeq"/>
        </authorList>
    </citation>
    <scope>IDENTIFICATION</scope>
</reference>
<evidence type="ECO:0000256" key="7">
    <source>
        <dbReference type="ARBA" id="ARBA00023049"/>
    </source>
</evidence>
<feature type="domain" description="ShKT" evidence="15">
    <location>
        <begin position="326"/>
        <end position="360"/>
    </location>
</feature>
<dbReference type="FunFam" id="3.40.390.10:FF:000015">
    <property type="entry name" value="Meprin A subunit"/>
    <property type="match status" value="1"/>
</dbReference>
<dbReference type="PRINTS" id="PR00480">
    <property type="entry name" value="ASTACIN"/>
</dbReference>
<feature type="disulfide bond" evidence="11">
    <location>
        <begin position="588"/>
        <end position="622"/>
    </location>
</feature>
<keyword evidence="8" id="KW-0865">Zymogen</keyword>
<dbReference type="AlphaFoldDB" id="A0A8B7XT01"/>
<feature type="binding site" evidence="12">
    <location>
        <position position="180"/>
    </location>
    <ligand>
        <name>Zn(2+)</name>
        <dbReference type="ChEBI" id="CHEBI:29105"/>
        <note>catalytic</note>
    </ligand>
</feature>
<evidence type="ECO:0000256" key="1">
    <source>
        <dbReference type="ARBA" id="ARBA00002657"/>
    </source>
</evidence>
<feature type="disulfide bond" evidence="11">
    <location>
        <begin position="326"/>
        <end position="360"/>
    </location>
</feature>
<dbReference type="Pfam" id="PF01400">
    <property type="entry name" value="Astacin"/>
    <property type="match status" value="1"/>
</dbReference>
<feature type="domain" description="ShKT" evidence="15">
    <location>
        <begin position="372"/>
        <end position="406"/>
    </location>
</feature>
<feature type="domain" description="ShKT" evidence="15">
    <location>
        <begin position="488"/>
        <end position="522"/>
    </location>
</feature>
<evidence type="ECO:0000256" key="13">
    <source>
        <dbReference type="RuleBase" id="RU361183"/>
    </source>
</evidence>
<dbReference type="SMART" id="SM00254">
    <property type="entry name" value="ShKT"/>
    <property type="match status" value="12"/>
</dbReference>
<dbReference type="Pfam" id="PF01549">
    <property type="entry name" value="ShK"/>
    <property type="match status" value="12"/>
</dbReference>
<dbReference type="PANTHER" id="PTHR10127:SF883">
    <property type="entry name" value="ZINC METALLOPROTEINASE NAS-8"/>
    <property type="match status" value="1"/>
</dbReference>
<evidence type="ECO:0000256" key="8">
    <source>
        <dbReference type="ARBA" id="ARBA00023145"/>
    </source>
</evidence>
<sequence length="924" mass="105386">MDAPRHPWFLLFILLSSIACTASESGVIVGPPAPQTLDAGPDAMETIIEQNEAIFEEIAEGKKNHFIVDGDIYDPTANQTRKRRNAITDRRRLWPGGVVPYVIDGYFSTEQRVFILSAMQRFHEKTCIQFRPRTIERDYIVITEGEGCWSMIGRRGGRQTVSIGGTCKNSRGTIIHELMHALGFRHEHNRPDRDNYVVLYWQNIDKKMWDNFAKYSRRDVTLLDTGYDYLSLMHYPTYAFSKNGGQTIGTIYPTYEEPGTRNDFSYVDVYRITALYRCGACYDTDKDNCPTWAIMGECRRSSVWMQKYCPFSCESCNKAEYSGGDCRDYSNNCEKWSSHGECDRNPDFMSYNCKMSCGYCKAPNDVHARRECYDDSPLCGDWSQLGECYNNPEYMKKTCHKSCGVCVETDRDHTVGDGDCRDLHPLCHIWARHGVCQSYPEWMMENCALSCWRCANKTGVTVEIWDDTTTETDGSGTQKPPARRRQICQNKMRRCDQWADNGRCTREPDFMYKRCLKSCGMCIDERVTGVKGTPPCEDRHSLCNIWSQEGDCQHDEEWMRVKCPISCGYCSMATVLTTAPTAKQRNKCADRFTTCKLWAGNGECDIATEWMEKNCPKSCDACPGEVEEAHQDCTDSYQRCPAWAAKGDCQYNPGWMNVYCRKTCQRCHERKTLPGCLDHYRRCKRLADGGGCRGDNSRWMRSNCPLSCGFCGVYDRAPPPPAPALNESTPAELNSTGGVCRDYHPHCQRWYQNGNCHVNVRYMKNHCRKSCGYCPTCFDKDANCRVWAKRGDCLSNPLGLAKACALSCGNCGRGPTECSDTHKQCPKWAKRGYCDQNTNFMHKFCKVSCRVCDSDETATQEPPTETVREGRPQAKSKKKTKGSNKNRRRPATSSTKRPQKGSTRPRKNKRPRKRNTQGRDAELN</sequence>
<feature type="domain" description="ShKT" evidence="15">
    <location>
        <begin position="676"/>
        <end position="711"/>
    </location>
</feature>
<feature type="disulfide bond" evidence="11">
    <location>
        <begin position="740"/>
        <end position="774"/>
    </location>
</feature>
<feature type="disulfide bond" evidence="11">
    <location>
        <begin position="818"/>
        <end position="852"/>
    </location>
</feature>
<feature type="disulfide bond" evidence="11">
    <location>
        <begin position="372"/>
        <end position="406"/>
    </location>
</feature>
<feature type="domain" description="ShKT" evidence="15">
    <location>
        <begin position="281"/>
        <end position="316"/>
    </location>
</feature>
<protein>
    <recommendedName>
        <fullName evidence="13">Metalloendopeptidase</fullName>
        <ecNumber evidence="13">3.4.24.-</ecNumber>
    </recommendedName>
</protein>
<name>A0A8B7XT01_ACAPL</name>
<accession>A0A8B7XT01</accession>
<feature type="binding site" evidence="12">
    <location>
        <position position="176"/>
    </location>
    <ligand>
        <name>Zn(2+)</name>
        <dbReference type="ChEBI" id="CHEBI:29105"/>
        <note>catalytic</note>
    </ligand>
</feature>
<organism evidence="17 19">
    <name type="scientific">Acanthaster planci</name>
    <name type="common">Crown-of-thorns starfish</name>
    <dbReference type="NCBI Taxonomy" id="133434"/>
    <lineage>
        <taxon>Eukaryota</taxon>
        <taxon>Metazoa</taxon>
        <taxon>Echinodermata</taxon>
        <taxon>Eleutherozoa</taxon>
        <taxon>Asterozoa</taxon>
        <taxon>Asteroidea</taxon>
        <taxon>Valvatacea</taxon>
        <taxon>Valvatida</taxon>
        <taxon>Acanthasteridae</taxon>
        <taxon>Acanthaster</taxon>
    </lineage>
</organism>
<evidence type="ECO:0000256" key="5">
    <source>
        <dbReference type="ARBA" id="ARBA00022801"/>
    </source>
</evidence>
<dbReference type="GO" id="GO:0008270">
    <property type="term" value="F:zinc ion binding"/>
    <property type="evidence" value="ECO:0007669"/>
    <property type="project" value="UniProtKB-UniRule"/>
</dbReference>
<keyword evidence="2 12" id="KW-0645">Protease</keyword>
<dbReference type="RefSeq" id="XP_022083987.1">
    <property type="nucleotide sequence ID" value="XM_022228295.1"/>
</dbReference>
<feature type="compositionally biased region" description="Basic residues" evidence="14">
    <location>
        <begin position="897"/>
        <end position="916"/>
    </location>
</feature>
<comment type="caution">
    <text evidence="11">Lacks conserved residue(s) required for the propagation of feature annotation.</text>
</comment>
<evidence type="ECO:0000256" key="4">
    <source>
        <dbReference type="ARBA" id="ARBA00022729"/>
    </source>
</evidence>
<feature type="disulfide bond" evidence="11">
    <location>
        <begin position="777"/>
        <end position="811"/>
    </location>
</feature>
<feature type="domain" description="ShKT" evidence="15">
    <location>
        <begin position="777"/>
        <end position="811"/>
    </location>
</feature>
<dbReference type="CDD" id="cd04280">
    <property type="entry name" value="ZnMc_astacin_like"/>
    <property type="match status" value="1"/>
</dbReference>
<keyword evidence="10" id="KW-0325">Glycoprotein</keyword>
<evidence type="ECO:0000256" key="3">
    <source>
        <dbReference type="ARBA" id="ARBA00022723"/>
    </source>
</evidence>
<dbReference type="InterPro" id="IPR003582">
    <property type="entry name" value="ShKT_dom"/>
</dbReference>
<proteinExistence type="predicted"/>
<dbReference type="SMART" id="SM00235">
    <property type="entry name" value="ZnMc"/>
    <property type="match status" value="1"/>
</dbReference>
<evidence type="ECO:0000256" key="2">
    <source>
        <dbReference type="ARBA" id="ARBA00022670"/>
    </source>
</evidence>
<evidence type="ECO:0000256" key="6">
    <source>
        <dbReference type="ARBA" id="ARBA00022833"/>
    </source>
</evidence>
<dbReference type="PROSITE" id="PS51257">
    <property type="entry name" value="PROKAR_LIPOPROTEIN"/>
    <property type="match status" value="1"/>
</dbReference>
<feature type="chain" id="PRO_5044519720" description="Metalloendopeptidase" evidence="13">
    <location>
        <begin position="24"/>
        <end position="924"/>
    </location>
</feature>
<feature type="compositionally biased region" description="Basic residues" evidence="14">
    <location>
        <begin position="874"/>
        <end position="890"/>
    </location>
</feature>
<dbReference type="GeneID" id="110975648"/>
<keyword evidence="17" id="KW-1185">Reference proteome</keyword>
<keyword evidence="6 12" id="KW-0862">Zinc</keyword>
<dbReference type="PROSITE" id="PS51670">
    <property type="entry name" value="SHKT"/>
    <property type="match status" value="12"/>
</dbReference>
<feature type="domain" description="Peptidase M12A" evidence="16">
    <location>
        <begin position="85"/>
        <end position="279"/>
    </location>
</feature>
<gene>
    <name evidence="18 19" type="primary">LOC110975648</name>
</gene>
<dbReference type="RefSeq" id="XP_022083988.1">
    <property type="nucleotide sequence ID" value="XM_022228296.1"/>
</dbReference>
<dbReference type="Gene3D" id="3.40.390.10">
    <property type="entry name" value="Collagenase (Catalytic Domain)"/>
    <property type="match status" value="1"/>
</dbReference>
<evidence type="ECO:0000313" key="17">
    <source>
        <dbReference type="Proteomes" id="UP000694845"/>
    </source>
</evidence>
<dbReference type="SUPFAM" id="SSF55486">
    <property type="entry name" value="Metalloproteases ('zincins'), catalytic domain"/>
    <property type="match status" value="1"/>
</dbReference>
<keyword evidence="3 12" id="KW-0479">Metal-binding</keyword>
<evidence type="ECO:0000256" key="14">
    <source>
        <dbReference type="SAM" id="MobiDB-lite"/>
    </source>
</evidence>
<comment type="cofactor">
    <cofactor evidence="12 13">
        <name>Zn(2+)</name>
        <dbReference type="ChEBI" id="CHEBI:29105"/>
    </cofactor>
    <text evidence="12 13">Binds 1 zinc ion per subunit.</text>
</comment>
<dbReference type="Gene3D" id="1.10.10.1940">
    <property type="match status" value="4"/>
</dbReference>
<evidence type="ECO:0000256" key="10">
    <source>
        <dbReference type="ARBA" id="ARBA00023180"/>
    </source>
</evidence>
<keyword evidence="7 12" id="KW-0482">Metalloprotease</keyword>
<dbReference type="PROSITE" id="PS51864">
    <property type="entry name" value="ASTACIN"/>
    <property type="match status" value="1"/>
</dbReference>
<keyword evidence="9 11" id="KW-1015">Disulfide bond</keyword>
<evidence type="ECO:0000259" key="15">
    <source>
        <dbReference type="PROSITE" id="PS51670"/>
    </source>
</evidence>
<dbReference type="InterPro" id="IPR034035">
    <property type="entry name" value="Astacin-like_dom"/>
</dbReference>
<feature type="region of interest" description="Disordered" evidence="14">
    <location>
        <begin position="856"/>
        <end position="924"/>
    </location>
</feature>
<dbReference type="OMA" id="HETCERW"/>
<keyword evidence="5 12" id="KW-0378">Hydrolase</keyword>
<evidence type="ECO:0000256" key="9">
    <source>
        <dbReference type="ARBA" id="ARBA00023157"/>
    </source>
</evidence>
<evidence type="ECO:0000313" key="18">
    <source>
        <dbReference type="RefSeq" id="XP_022083987.1"/>
    </source>
</evidence>
<feature type="active site" evidence="12">
    <location>
        <position position="177"/>
    </location>
</feature>
<evidence type="ECO:0000313" key="19">
    <source>
        <dbReference type="RefSeq" id="XP_022083988.1"/>
    </source>
</evidence>
<dbReference type="InterPro" id="IPR006026">
    <property type="entry name" value="Peptidase_Metallo"/>
</dbReference>
<feature type="signal peptide" evidence="13">
    <location>
        <begin position="1"/>
        <end position="23"/>
    </location>
</feature>